<dbReference type="InterPro" id="IPR056823">
    <property type="entry name" value="TEN-like_YD-shell"/>
</dbReference>
<protein>
    <recommendedName>
        <fullName evidence="4">Hint domain-containing protein</fullName>
    </recommendedName>
</protein>
<dbReference type="EMBL" id="BOQN01000093">
    <property type="protein sequence ID" value="GIM95411.1"/>
    <property type="molecule type" value="Genomic_DNA"/>
</dbReference>
<dbReference type="CDD" id="cd00081">
    <property type="entry name" value="Hint"/>
    <property type="match status" value="1"/>
</dbReference>
<dbReference type="InterPro" id="IPR030934">
    <property type="entry name" value="Intein_C"/>
</dbReference>
<dbReference type="Gene3D" id="2.180.10.10">
    <property type="entry name" value="RHS repeat-associated core"/>
    <property type="match status" value="1"/>
</dbReference>
<dbReference type="PANTHER" id="PTHR32305:SF17">
    <property type="entry name" value="TRNA NUCLEASE WAPA"/>
    <property type="match status" value="1"/>
</dbReference>
<dbReference type="InterPro" id="IPR050708">
    <property type="entry name" value="T6SS_VgrG/RHS"/>
</dbReference>
<accession>A0A919TJY5</accession>
<keyword evidence="3" id="KW-0812">Transmembrane</keyword>
<dbReference type="Pfam" id="PF25023">
    <property type="entry name" value="TEN_YD-shell"/>
    <property type="match status" value="1"/>
</dbReference>
<dbReference type="Gene3D" id="2.170.16.10">
    <property type="entry name" value="Hedgehog/Intein (Hint) domain"/>
    <property type="match status" value="1"/>
</dbReference>
<evidence type="ECO:0000256" key="3">
    <source>
        <dbReference type="SAM" id="Phobius"/>
    </source>
</evidence>
<feature type="region of interest" description="Disordered" evidence="2">
    <location>
        <begin position="2115"/>
        <end position="2153"/>
    </location>
</feature>
<dbReference type="Pfam" id="PF07591">
    <property type="entry name" value="PT-HINT"/>
    <property type="match status" value="1"/>
</dbReference>
<dbReference type="NCBIfam" id="TIGR01643">
    <property type="entry name" value="YD_repeat_2x"/>
    <property type="match status" value="2"/>
</dbReference>
<proteinExistence type="predicted"/>
<keyword evidence="6" id="KW-1185">Reference proteome</keyword>
<dbReference type="SMART" id="SM00306">
    <property type="entry name" value="HintN"/>
    <property type="match status" value="1"/>
</dbReference>
<dbReference type="InterPro" id="IPR006530">
    <property type="entry name" value="YD"/>
</dbReference>
<reference evidence="5 6" key="1">
    <citation type="submission" date="2021-03" db="EMBL/GenBank/DDBJ databases">
        <title>Whole genome shotgun sequence of Actinoplanes toevensis NBRC 105298.</title>
        <authorList>
            <person name="Komaki H."/>
            <person name="Tamura T."/>
        </authorList>
    </citation>
    <scope>NUCLEOTIDE SEQUENCE [LARGE SCALE GENOMIC DNA]</scope>
    <source>
        <strain evidence="5 6">NBRC 105298</strain>
    </source>
</reference>
<gene>
    <name evidence="5" type="ORF">Ato02nite_072040</name>
</gene>
<evidence type="ECO:0000313" key="5">
    <source>
        <dbReference type="EMBL" id="GIM95411.1"/>
    </source>
</evidence>
<dbReference type="InterPro" id="IPR036844">
    <property type="entry name" value="Hint_dom_sf"/>
</dbReference>
<dbReference type="PROSITE" id="PS50818">
    <property type="entry name" value="INTEIN_C_TER"/>
    <property type="match status" value="1"/>
</dbReference>
<dbReference type="InterPro" id="IPR022385">
    <property type="entry name" value="Rhs_assc_core"/>
</dbReference>
<name>A0A919TJY5_9ACTN</name>
<feature type="transmembrane region" description="Helical" evidence="3">
    <location>
        <begin position="15"/>
        <end position="33"/>
    </location>
</feature>
<sequence length="2174" mass="234211">MSQQRNVFSPARRRLALSVSALMATSFLIYHWVAPELSGSRAVDQVAATDAHTARTTVVPLADDGGHWTGSTAGWPATGSVDLSLASANRRSATGKAGAMKVTVAAVPGKKTPDRVWVSTLPQEQSTSLGLSGPALTITADGPGEVDASLGYDEFAGLYGGDWASRLGLVTLPGCALSTPERSDCQATTPVGTERDAGTSTLSATLSVSAATTLVAVAATDESGEGDYKASDLQASGSWSAGDSSGAFTYTNAIRLPPAEGPTPEIALNYSSQMVDGRTAGRNNQASWAGDGWDYSPGFVERTYATCSEDLDKVADKDPNNKDSKTADQCWKGTSPNITVSLGGANVGLVKDDATGAWRPAQDGNWKVEFAGAAATKDAATTERWVITTPDGTKNYFAAEPGTANSRWTVPVFGNHDGESCHATAFKDSSCAQAWRWLLDKQVDTDGNMTRYYYTKETGHYGAAGAKDNRVAFDRGGNLDRIEYGLNTAYSDVAATARVVFSTADRCFATSCYTDGKPVTANWPDVPWDRECAAEPCTDKLAPTFFSIKRLTKIQTEVRSGTAFSPVESWTLDHEFKAPKAAHSASLWLKQITHAGLVGGTITDPPVVFTGVELTNQVNAIAGAQLFSRWRVQNVRTESGADITVSYSAPDCDYGDLPTPQSNARLCYPVYWTPEGYYEPTMDWFRKYVVTEITQSERTANQPPILTRYQYSADGGGTTVLWGWDDAELTKKKYRTYSQWRGYTQVTTLVGQTDTGKVLATRKRFYRGLDDQPLPDGTKRNVQVTDSTGATYADHQALAGSTLEETSLDGSAVAETSITAYWIKKTAERDRTGGSDQAFRIAPSVQRARKLIAAGVWRQTEVRTDYNDEGLAETSNDLGDTAKAGDEKCTRYTYVGSSDPWLRGLVSRTETVAKACTETASRPADVVSDVRTFYDGSDTFGAAPTKGHPTREDTLSNGSTYATTSGTGYDALGRVTSATDALGKVTTTAYVPAGPGPVTQTTTVNPLGHKIVTDQNPAWAEPASILDANNKRTDLTHDAVGRLAKVWLPGRAKATATPNLEFGYLVRNDGPLAVTTKRLGPNSNYVTEIGLFDSLYRSVQTQEDALGGARLVTTTGYNDRGQVDYESDQNYFSGSPGNALVEVTPGEDRNRTVSTYDRLGRVVEEALWSHNTRKWATTTAYGGNAAGWQTAVTPPAGGTPTVEIENADGDVVEKREFHGAAPTGDYDATTYTYTPRGDLATVAKGEFTWKYEYDLRGREVKTTDPDKGATTVEYNNADDVVKSTDANGDVVATTYDDLGRQIERYFNGVKAATWEYDTLAKGQLTKTTSIVNGYTFSRQIYEYNDAYQVIDDRSVVPAMPGLTALAGTYTRTGSYTVNGLPWRTSEPKVGPMEREIVTRTYDDLGNVVKLAGTSSPSGTVRTYVNAATFSPYGETLSRTLGAAAPQTYQTYTYDDVTRRLTGFYFDRDASVTNVAALKYSYDDAGNVRSIANQPQDADDAPRAGEQDVQCFDYDYLRRLTQAWSQASATCGTAAAGGKAPYWKSWSFDQHGSRDRVTDHLTGAVSDYHYQDGSHAARTVTTGDQVDHYDYDTRGNLTYRKVGDRTETFTWSPHGKLTKINAPEGDTTMVYDVDGNRIARVDPNGAATVFVYGHEYTTTPTSGTTATRYYEHAGDTIASRTDSTSKKGDIIWLASDAQDSATWAVNAVTRVDTIKYNDPYGNARSTQAPWPAGQKGFVGGVADPNGLTLLGARFYDPRIGAFISVDPEVDEYDPQRLHPYAYANNNPTTFADPDGLFWGALKKAASAVASGVSTAAKAVVNNAGTIATVAGTIATVAAFLPPPAQVVAVAAGAVAAVAGAIDTAKSCAKGEALNCAVGVASLVPGVRQAKTAVRGAGALKGVVKTGARQAERRSVKELAEDVGESCLTPNSFLPGTRVLMADGSAKPIEDIELDDEVVADDPVTGDQGARPVTALITGHGDKDLVRISTDGGTMTATDGHPFWVADEQTWLHADQLKPGMELLRPDGTRVTVRAVQAYGDVSTVHNLTVDDLHTYYVLAGDIPVLVHNCGGYLDRFRSYNQGLKQRFGLYLKKMNGDKNRIPVEDRDGRTLYDVASKNNRPHFEKKTGQEVPVPHQKRQPRLSNPHPNSPSPFGAFGPVRATSWLSLFRLWWKLR</sequence>
<keyword evidence="1" id="KW-0677">Repeat</keyword>
<dbReference type="SUPFAM" id="SSF51294">
    <property type="entry name" value="Hedgehog/intein (Hint) domain"/>
    <property type="match status" value="1"/>
</dbReference>
<comment type="caution">
    <text evidence="5">The sequence shown here is derived from an EMBL/GenBank/DDBJ whole genome shotgun (WGS) entry which is preliminary data.</text>
</comment>
<keyword evidence="3" id="KW-0472">Membrane</keyword>
<dbReference type="RefSeq" id="WP_213011135.1">
    <property type="nucleotide sequence ID" value="NZ_BOQN01000093.1"/>
</dbReference>
<feature type="domain" description="Hint" evidence="4">
    <location>
        <begin position="1928"/>
        <end position="2025"/>
    </location>
</feature>
<organism evidence="5 6">
    <name type="scientific">Paractinoplanes toevensis</name>
    <dbReference type="NCBI Taxonomy" id="571911"/>
    <lineage>
        <taxon>Bacteria</taxon>
        <taxon>Bacillati</taxon>
        <taxon>Actinomycetota</taxon>
        <taxon>Actinomycetes</taxon>
        <taxon>Micromonosporales</taxon>
        <taxon>Micromonosporaceae</taxon>
        <taxon>Paractinoplanes</taxon>
    </lineage>
</organism>
<evidence type="ECO:0000313" key="6">
    <source>
        <dbReference type="Proteomes" id="UP000677082"/>
    </source>
</evidence>
<evidence type="ECO:0000256" key="1">
    <source>
        <dbReference type="ARBA" id="ARBA00022737"/>
    </source>
</evidence>
<evidence type="ECO:0000256" key="2">
    <source>
        <dbReference type="SAM" id="MobiDB-lite"/>
    </source>
</evidence>
<dbReference type="PANTHER" id="PTHR32305">
    <property type="match status" value="1"/>
</dbReference>
<dbReference type="InterPro" id="IPR003587">
    <property type="entry name" value="Hint_dom_N"/>
</dbReference>
<evidence type="ECO:0000259" key="4">
    <source>
        <dbReference type="SMART" id="SM00306"/>
    </source>
</evidence>
<dbReference type="NCBIfam" id="TIGR03696">
    <property type="entry name" value="Rhs_assc_core"/>
    <property type="match status" value="1"/>
</dbReference>
<keyword evidence="3" id="KW-1133">Transmembrane helix</keyword>
<dbReference type="Proteomes" id="UP000677082">
    <property type="component" value="Unassembled WGS sequence"/>
</dbReference>